<name>A0A1K2BD46_STRAR</name>
<dbReference type="EMBL" id="FPJO01000008">
    <property type="protein sequence ID" value="SFX96594.1"/>
    <property type="molecule type" value="Genomic_DNA"/>
</dbReference>
<evidence type="ECO:0000313" key="1">
    <source>
        <dbReference type="EMBL" id="SFX96594.1"/>
    </source>
</evidence>
<dbReference type="Proteomes" id="UP000181909">
    <property type="component" value="Unassembled WGS sequence"/>
</dbReference>
<dbReference type="STRING" id="1893.SAMN02787144_1008189"/>
<accession>A0A1K2BD46</accession>
<gene>
    <name evidence="1" type="ORF">SAMN02787144_1008189</name>
</gene>
<protein>
    <recommendedName>
        <fullName evidence="3">PH domain-containing protein</fullName>
    </recommendedName>
</protein>
<evidence type="ECO:0008006" key="3">
    <source>
        <dbReference type="Google" id="ProtNLM"/>
    </source>
</evidence>
<sequence length="123" mass="13434">MALMNITDTGLTIEFSGRERIWTLRRSLTVPLTAVRRVTVVDNPLRAAHGVRKGLHASGVAKIGTWGLITGPRQLVAAYRGRPGLRVELDRAAAGGDFDELVLSLDDAQRLAQLVEQRVGSHR</sequence>
<evidence type="ECO:0000313" key="2">
    <source>
        <dbReference type="Proteomes" id="UP000181909"/>
    </source>
</evidence>
<organism evidence="1 2">
    <name type="scientific">Streptomyces atratus</name>
    <dbReference type="NCBI Taxonomy" id="1893"/>
    <lineage>
        <taxon>Bacteria</taxon>
        <taxon>Bacillati</taxon>
        <taxon>Actinomycetota</taxon>
        <taxon>Actinomycetes</taxon>
        <taxon>Kitasatosporales</taxon>
        <taxon>Streptomycetaceae</taxon>
        <taxon>Streptomyces</taxon>
    </lineage>
</organism>
<reference evidence="1 2" key="1">
    <citation type="submission" date="2016-11" db="EMBL/GenBank/DDBJ databases">
        <authorList>
            <person name="Jaros S."/>
            <person name="Januszkiewicz K."/>
            <person name="Wedrychowicz H."/>
        </authorList>
    </citation>
    <scope>NUCLEOTIDE SEQUENCE [LARGE SCALE GENOMIC DNA]</scope>
    <source>
        <strain evidence="1 2">OK807</strain>
    </source>
</reference>
<proteinExistence type="predicted"/>
<dbReference type="OrthoDB" id="530515at2"/>
<dbReference type="RefSeq" id="WP_072485988.1">
    <property type="nucleotide sequence ID" value="NZ_CP108276.1"/>
</dbReference>
<dbReference type="AlphaFoldDB" id="A0A1K2BD46"/>